<name>A0ABV6PBT0_9MICC</name>
<evidence type="ECO:0000259" key="1">
    <source>
        <dbReference type="Pfam" id="PF13223"/>
    </source>
</evidence>
<dbReference type="PANTHER" id="PTHR21174">
    <property type="match status" value="1"/>
</dbReference>
<feature type="domain" description="DUF4031" evidence="1">
    <location>
        <begin position="4"/>
        <end position="77"/>
    </location>
</feature>
<dbReference type="InterPro" id="IPR009218">
    <property type="entry name" value="HD_phosphohydro"/>
</dbReference>
<proteinExistence type="predicted"/>
<dbReference type="Proteomes" id="UP001589862">
    <property type="component" value="Unassembled WGS sequence"/>
</dbReference>
<evidence type="ECO:0000313" key="3">
    <source>
        <dbReference type="Proteomes" id="UP001589862"/>
    </source>
</evidence>
<keyword evidence="3" id="KW-1185">Reference proteome</keyword>
<protein>
    <submittedName>
        <fullName evidence="2">DUF4031 domain-containing protein</fullName>
    </submittedName>
</protein>
<accession>A0ABV6PBT0</accession>
<evidence type="ECO:0000313" key="2">
    <source>
        <dbReference type="EMBL" id="MFC0581822.1"/>
    </source>
</evidence>
<organism evidence="2 3">
    <name type="scientific">Micrococcoides hystricis</name>
    <dbReference type="NCBI Taxonomy" id="1572761"/>
    <lineage>
        <taxon>Bacteria</taxon>
        <taxon>Bacillati</taxon>
        <taxon>Actinomycetota</taxon>
        <taxon>Actinomycetes</taxon>
        <taxon>Micrococcales</taxon>
        <taxon>Micrococcaceae</taxon>
        <taxon>Micrococcoides</taxon>
    </lineage>
</organism>
<sequence length="301" mass="33932">MALFIDPPQWPAHGTVFSHLISDESVDELHAFAEAVGLSRRAFDGDHYDVPAHRYPTVVALGAREVTAGELVRRLTDSGLRIRAAHRPSKVQRVLKSRFGRLFPVEALSSASVIRDDLLYRWAEPHRSYHDQTHLLAVLNTIDFLERHGESSGAYPRALRLAAWFHDAVYLVDGAAGEAEEASAQLAERTLSEFGLTDSEVEETARLVRLTTHHRPENDDEAGALFSDADLEVLGRAPALYERYRLGIMSEYGHLDAEIFTRGRAAVLRTLLEQDPLYNTRTGRDRWETQAKRNLAEELQR</sequence>
<dbReference type="PANTHER" id="PTHR21174:SF0">
    <property type="entry name" value="HD PHOSPHOHYDROLASE FAMILY PROTEIN-RELATED"/>
    <property type="match status" value="1"/>
</dbReference>
<dbReference type="EMBL" id="JBHLUB010000026">
    <property type="protein sequence ID" value="MFC0581822.1"/>
    <property type="molecule type" value="Genomic_DNA"/>
</dbReference>
<dbReference type="InterPro" id="IPR025109">
    <property type="entry name" value="DUF4031"/>
</dbReference>
<comment type="caution">
    <text evidence="2">The sequence shown here is derived from an EMBL/GenBank/DDBJ whole genome shotgun (WGS) entry which is preliminary data.</text>
</comment>
<reference evidence="2 3" key="1">
    <citation type="submission" date="2024-09" db="EMBL/GenBank/DDBJ databases">
        <authorList>
            <person name="Sun Q."/>
            <person name="Mori K."/>
        </authorList>
    </citation>
    <scope>NUCLEOTIDE SEQUENCE [LARGE SCALE GENOMIC DNA]</scope>
    <source>
        <strain evidence="2 3">NCAIM B.02604</strain>
    </source>
</reference>
<dbReference type="Gene3D" id="1.10.3210.10">
    <property type="entry name" value="Hypothetical protein af1432"/>
    <property type="match status" value="1"/>
</dbReference>
<gene>
    <name evidence="2" type="ORF">ACFFFR_05430</name>
</gene>
<dbReference type="RefSeq" id="WP_377458521.1">
    <property type="nucleotide sequence ID" value="NZ_JBHLUB010000026.1"/>
</dbReference>
<dbReference type="SUPFAM" id="SSF109604">
    <property type="entry name" value="HD-domain/PDEase-like"/>
    <property type="match status" value="1"/>
</dbReference>
<dbReference type="Pfam" id="PF13223">
    <property type="entry name" value="DUF4031"/>
    <property type="match status" value="1"/>
</dbReference>